<sequence length="232" mass="26395">MKPQNEDLKIADYRIRKLIGFLGLFLPFLLYFTEGELLASISHYYYKPLPSLIFIIILSAFGLFLLSYKGYTFDTNSEKISDDVLTNIGGIAALVVVFIPTCCKGSLSASVDIICRDENFPLLGHNNDFKNTIHLVAAGIFMFTMGWMSKYKFTRSTNDINNKIYKICGNLVWLSITLIIVLIIFEKLNIHIGFTDYYVFVFETTAIIPFGISWLVKGDVLNNVSNMFKKEN</sequence>
<feature type="transmembrane region" description="Helical" evidence="1">
    <location>
        <begin position="52"/>
        <end position="72"/>
    </location>
</feature>
<feature type="transmembrane region" description="Helical" evidence="1">
    <location>
        <begin position="197"/>
        <end position="216"/>
    </location>
</feature>
<gene>
    <name evidence="2" type="ORF">FUA26_05205</name>
</gene>
<keyword evidence="1" id="KW-0812">Transmembrane</keyword>
<organism evidence="2 3">
    <name type="scientific">Seonamhaeicola algicola</name>
    <dbReference type="NCBI Taxonomy" id="1719036"/>
    <lineage>
        <taxon>Bacteria</taxon>
        <taxon>Pseudomonadati</taxon>
        <taxon>Bacteroidota</taxon>
        <taxon>Flavobacteriia</taxon>
        <taxon>Flavobacteriales</taxon>
        <taxon>Flavobacteriaceae</taxon>
    </lineage>
</organism>
<dbReference type="AlphaFoldDB" id="A0A5C7AZM8"/>
<protein>
    <recommendedName>
        <fullName evidence="4">DUF998 domain-containing protein</fullName>
    </recommendedName>
</protein>
<accession>A0A5C7AZM8</accession>
<feature type="transmembrane region" description="Helical" evidence="1">
    <location>
        <begin position="167"/>
        <end position="185"/>
    </location>
</feature>
<comment type="caution">
    <text evidence="2">The sequence shown here is derived from an EMBL/GenBank/DDBJ whole genome shotgun (WGS) entry which is preliminary data.</text>
</comment>
<keyword evidence="1" id="KW-0472">Membrane</keyword>
<dbReference type="OrthoDB" id="9803163at2"/>
<name>A0A5C7AZM8_9FLAO</name>
<dbReference type="EMBL" id="VOSC01000012">
    <property type="protein sequence ID" value="TXE13193.1"/>
    <property type="molecule type" value="Genomic_DNA"/>
</dbReference>
<proteinExistence type="predicted"/>
<reference evidence="3" key="1">
    <citation type="submission" date="2019-08" db="EMBL/GenBank/DDBJ databases">
        <title>Seonamhaeicola sediminis sp. nov., isolated from marine sediment.</title>
        <authorList>
            <person name="Cao W.R."/>
        </authorList>
    </citation>
    <scope>NUCLEOTIDE SEQUENCE [LARGE SCALE GENOMIC DNA]</scope>
    <source>
        <strain evidence="3">Gy8</strain>
    </source>
</reference>
<evidence type="ECO:0000313" key="2">
    <source>
        <dbReference type="EMBL" id="TXE13193.1"/>
    </source>
</evidence>
<keyword evidence="1" id="KW-1133">Transmembrane helix</keyword>
<evidence type="ECO:0000313" key="3">
    <source>
        <dbReference type="Proteomes" id="UP000321790"/>
    </source>
</evidence>
<feature type="transmembrane region" description="Helical" evidence="1">
    <location>
        <begin position="21"/>
        <end position="46"/>
    </location>
</feature>
<keyword evidence="3" id="KW-1185">Reference proteome</keyword>
<evidence type="ECO:0008006" key="4">
    <source>
        <dbReference type="Google" id="ProtNLM"/>
    </source>
</evidence>
<feature type="transmembrane region" description="Helical" evidence="1">
    <location>
        <begin position="84"/>
        <end position="109"/>
    </location>
</feature>
<dbReference type="Proteomes" id="UP000321790">
    <property type="component" value="Unassembled WGS sequence"/>
</dbReference>
<dbReference type="RefSeq" id="WP_147132494.1">
    <property type="nucleotide sequence ID" value="NZ_VOSC01000012.1"/>
</dbReference>
<feature type="transmembrane region" description="Helical" evidence="1">
    <location>
        <begin position="129"/>
        <end position="147"/>
    </location>
</feature>
<evidence type="ECO:0000256" key="1">
    <source>
        <dbReference type="SAM" id="Phobius"/>
    </source>
</evidence>